<gene>
    <name evidence="2" type="ORF">B0T26DRAFT_713027</name>
</gene>
<evidence type="ECO:0000313" key="3">
    <source>
        <dbReference type="Proteomes" id="UP001172101"/>
    </source>
</evidence>
<dbReference type="GeneID" id="85325377"/>
<accession>A0AA40AMD1</accession>
<keyword evidence="1" id="KW-0732">Signal</keyword>
<dbReference type="Proteomes" id="UP001172101">
    <property type="component" value="Unassembled WGS sequence"/>
</dbReference>
<keyword evidence="3" id="KW-1185">Reference proteome</keyword>
<name>A0AA40AMD1_9PEZI</name>
<organism evidence="2 3">
    <name type="scientific">Lasiosphaeria miniovina</name>
    <dbReference type="NCBI Taxonomy" id="1954250"/>
    <lineage>
        <taxon>Eukaryota</taxon>
        <taxon>Fungi</taxon>
        <taxon>Dikarya</taxon>
        <taxon>Ascomycota</taxon>
        <taxon>Pezizomycotina</taxon>
        <taxon>Sordariomycetes</taxon>
        <taxon>Sordariomycetidae</taxon>
        <taxon>Sordariales</taxon>
        <taxon>Lasiosphaeriaceae</taxon>
        <taxon>Lasiosphaeria</taxon>
    </lineage>
</organism>
<evidence type="ECO:0000256" key="1">
    <source>
        <dbReference type="SAM" id="SignalP"/>
    </source>
</evidence>
<reference evidence="2" key="1">
    <citation type="submission" date="2023-06" db="EMBL/GenBank/DDBJ databases">
        <title>Genome-scale phylogeny and comparative genomics of the fungal order Sordariales.</title>
        <authorList>
            <consortium name="Lawrence Berkeley National Laboratory"/>
            <person name="Hensen N."/>
            <person name="Bonometti L."/>
            <person name="Westerberg I."/>
            <person name="Brannstrom I.O."/>
            <person name="Guillou S."/>
            <person name="Cros-Aarteil S."/>
            <person name="Calhoun S."/>
            <person name="Haridas S."/>
            <person name="Kuo A."/>
            <person name="Mondo S."/>
            <person name="Pangilinan J."/>
            <person name="Riley R."/>
            <person name="LaButti K."/>
            <person name="Andreopoulos B."/>
            <person name="Lipzen A."/>
            <person name="Chen C."/>
            <person name="Yanf M."/>
            <person name="Daum C."/>
            <person name="Ng V."/>
            <person name="Clum A."/>
            <person name="Steindorff A."/>
            <person name="Ohm R."/>
            <person name="Martin F."/>
            <person name="Silar P."/>
            <person name="Natvig D."/>
            <person name="Lalanne C."/>
            <person name="Gautier V."/>
            <person name="Ament-velasquez S.L."/>
            <person name="Kruys A."/>
            <person name="Hutchinson M.I."/>
            <person name="Powell A.J."/>
            <person name="Barry K."/>
            <person name="Miller A.N."/>
            <person name="Grigoriev I.V."/>
            <person name="Debuchy R."/>
            <person name="Gladieux P."/>
            <person name="Thoren M.H."/>
            <person name="Johannesson H."/>
        </authorList>
    </citation>
    <scope>NUCLEOTIDE SEQUENCE</scope>
    <source>
        <strain evidence="2">SMH2392-1A</strain>
    </source>
</reference>
<evidence type="ECO:0000313" key="2">
    <source>
        <dbReference type="EMBL" id="KAK0718377.1"/>
    </source>
</evidence>
<dbReference type="RefSeq" id="XP_060297170.1">
    <property type="nucleotide sequence ID" value="XM_060442107.1"/>
</dbReference>
<dbReference type="EMBL" id="JAUIRO010000004">
    <property type="protein sequence ID" value="KAK0718377.1"/>
    <property type="molecule type" value="Genomic_DNA"/>
</dbReference>
<feature type="signal peptide" evidence="1">
    <location>
        <begin position="1"/>
        <end position="18"/>
    </location>
</feature>
<evidence type="ECO:0008006" key="4">
    <source>
        <dbReference type="Google" id="ProtNLM"/>
    </source>
</evidence>
<feature type="chain" id="PRO_5041337249" description="Secreted protein" evidence="1">
    <location>
        <begin position="19"/>
        <end position="119"/>
    </location>
</feature>
<comment type="caution">
    <text evidence="2">The sequence shown here is derived from an EMBL/GenBank/DDBJ whole genome shotgun (WGS) entry which is preliminary data.</text>
</comment>
<proteinExistence type="predicted"/>
<dbReference type="AlphaFoldDB" id="A0AA40AMD1"/>
<protein>
    <recommendedName>
        <fullName evidence="4">Secreted protein</fullName>
    </recommendedName>
</protein>
<sequence>MVGVFAILTAVVVHGIVARRRLGSPLLKDGDKLEPVGGNVVLDGFGRLDMERLHCLGGVCARLGQERLPLAIFGPQHHGLVVAEGLLGNDQGEDGIRTAEEPAVLCVDKKGPSATRRVT</sequence>